<organism evidence="3 4">
    <name type="scientific">Fusarium solani</name>
    <name type="common">Filamentous fungus</name>
    <dbReference type="NCBI Taxonomy" id="169388"/>
    <lineage>
        <taxon>Eukaryota</taxon>
        <taxon>Fungi</taxon>
        <taxon>Dikarya</taxon>
        <taxon>Ascomycota</taxon>
        <taxon>Pezizomycotina</taxon>
        <taxon>Sordariomycetes</taxon>
        <taxon>Hypocreomycetidae</taxon>
        <taxon>Hypocreales</taxon>
        <taxon>Nectriaceae</taxon>
        <taxon>Fusarium</taxon>
        <taxon>Fusarium solani species complex</taxon>
    </lineage>
</organism>
<evidence type="ECO:0000259" key="2">
    <source>
        <dbReference type="Pfam" id="PF13002"/>
    </source>
</evidence>
<proteinExistence type="predicted"/>
<dbReference type="AlphaFoldDB" id="A0A9P9HBS4"/>
<dbReference type="InterPro" id="IPR024391">
    <property type="entry name" value="LDB19_N"/>
</dbReference>
<accession>A0A9P9HBS4</accession>
<dbReference type="Gene3D" id="2.60.40.640">
    <property type="match status" value="1"/>
</dbReference>
<dbReference type="Pfam" id="PF13002">
    <property type="entry name" value="LDB19"/>
    <property type="match status" value="1"/>
</dbReference>
<evidence type="ECO:0000313" key="3">
    <source>
        <dbReference type="EMBL" id="KAH7254725.1"/>
    </source>
</evidence>
<dbReference type="OrthoDB" id="3832628at2759"/>
<name>A0A9P9HBS4_FUSSL</name>
<dbReference type="Proteomes" id="UP000736672">
    <property type="component" value="Unassembled WGS sequence"/>
</dbReference>
<gene>
    <name evidence="3" type="ORF">B0J15DRAFT_494800</name>
</gene>
<feature type="region of interest" description="Disordered" evidence="1">
    <location>
        <begin position="1"/>
        <end position="23"/>
    </location>
</feature>
<keyword evidence="4" id="KW-1185">Reference proteome</keyword>
<comment type="caution">
    <text evidence="3">The sequence shown here is derived from an EMBL/GenBank/DDBJ whole genome shotgun (WGS) entry which is preliminary data.</text>
</comment>
<feature type="domain" description="LDB19 N-terminal" evidence="2">
    <location>
        <begin position="101"/>
        <end position="278"/>
    </location>
</feature>
<evidence type="ECO:0000313" key="4">
    <source>
        <dbReference type="Proteomes" id="UP000736672"/>
    </source>
</evidence>
<dbReference type="InterPro" id="IPR014752">
    <property type="entry name" value="Arrestin-like_C"/>
</dbReference>
<evidence type="ECO:0000256" key="1">
    <source>
        <dbReference type="SAM" id="MobiDB-lite"/>
    </source>
</evidence>
<sequence>MSVVLVSRPSATPQPTDPSRSPTGLFQMSGLSALIKSPLSKKHQDPKTSLVSLSCQIDTPPTVILNDPENRNSSLIKGRLVLDAHYVVEVERLHATLRLYIIQKKPFKRGCRHCKNQITELKHCSFITPTAILQRGKYEYPFSYRVPDDLPPSLDTCIASVSYEFEAEACVRQKGQSSGTPRILTLKRSLNVARSLLVPNSTLYSRRIFQAAGIEIGCHFGSVIDPNSTHNVRLTMDGLTSYPGNGENVQIWRLWKGSWRLEETVKTIALACDRHANEIEGPEGGKVQKRSKVTVLGEDGIYSGWNSDDMLGTLDMEFAFFLKKTKGRATNYAHDTGHGDEVEVTHALVVELMLVKEYFPKGRPDLSIRTGVARILRSQHRVVLSDFARVSNVPVDECLPFYQELFPSPPVYEDDGSMEETTMQT</sequence>
<dbReference type="EMBL" id="JAGTJS010000010">
    <property type="protein sequence ID" value="KAH7254725.1"/>
    <property type="molecule type" value="Genomic_DNA"/>
</dbReference>
<reference evidence="3" key="1">
    <citation type="journal article" date="2021" name="Nat. Commun.">
        <title>Genetic determinants of endophytism in the Arabidopsis root mycobiome.</title>
        <authorList>
            <person name="Mesny F."/>
            <person name="Miyauchi S."/>
            <person name="Thiergart T."/>
            <person name="Pickel B."/>
            <person name="Atanasova L."/>
            <person name="Karlsson M."/>
            <person name="Huettel B."/>
            <person name="Barry K.W."/>
            <person name="Haridas S."/>
            <person name="Chen C."/>
            <person name="Bauer D."/>
            <person name="Andreopoulos W."/>
            <person name="Pangilinan J."/>
            <person name="LaButti K."/>
            <person name="Riley R."/>
            <person name="Lipzen A."/>
            <person name="Clum A."/>
            <person name="Drula E."/>
            <person name="Henrissat B."/>
            <person name="Kohler A."/>
            <person name="Grigoriev I.V."/>
            <person name="Martin F.M."/>
            <person name="Hacquard S."/>
        </authorList>
    </citation>
    <scope>NUCLEOTIDE SEQUENCE</scope>
    <source>
        <strain evidence="3">FSSC 5 MPI-SDFR-AT-0091</strain>
    </source>
</reference>
<feature type="compositionally biased region" description="Polar residues" evidence="1">
    <location>
        <begin position="9"/>
        <end position="23"/>
    </location>
</feature>
<protein>
    <recommendedName>
        <fullName evidence="2">LDB19 N-terminal domain-containing protein</fullName>
    </recommendedName>
</protein>